<sequence>LNTYKTFSKLLNQSDWGMQKYQHGQETQVVLVGELFEESSKQMQPQKTKDKCNKKDTSQLTIE</sequence>
<evidence type="ECO:0000313" key="1">
    <source>
        <dbReference type="EMBL" id="CAG8558013.1"/>
    </source>
</evidence>
<organism evidence="1 2">
    <name type="scientific">Scutellospora calospora</name>
    <dbReference type="NCBI Taxonomy" id="85575"/>
    <lineage>
        <taxon>Eukaryota</taxon>
        <taxon>Fungi</taxon>
        <taxon>Fungi incertae sedis</taxon>
        <taxon>Mucoromycota</taxon>
        <taxon>Glomeromycotina</taxon>
        <taxon>Glomeromycetes</taxon>
        <taxon>Diversisporales</taxon>
        <taxon>Gigasporaceae</taxon>
        <taxon>Scutellospora</taxon>
    </lineage>
</organism>
<comment type="caution">
    <text evidence="1">The sequence shown here is derived from an EMBL/GenBank/DDBJ whole genome shotgun (WGS) entry which is preliminary data.</text>
</comment>
<dbReference type="Proteomes" id="UP000789860">
    <property type="component" value="Unassembled WGS sequence"/>
</dbReference>
<gene>
    <name evidence="1" type="ORF">SCALOS_LOCUS5411</name>
</gene>
<feature type="non-terminal residue" evidence="1">
    <location>
        <position position="1"/>
    </location>
</feature>
<dbReference type="EMBL" id="CAJVPM010008767">
    <property type="protein sequence ID" value="CAG8558013.1"/>
    <property type="molecule type" value="Genomic_DNA"/>
</dbReference>
<evidence type="ECO:0000313" key="2">
    <source>
        <dbReference type="Proteomes" id="UP000789860"/>
    </source>
</evidence>
<name>A0ACA9LXS3_9GLOM</name>
<accession>A0ACA9LXS3</accession>
<protein>
    <submittedName>
        <fullName evidence="1">10151_t:CDS:1</fullName>
    </submittedName>
</protein>
<keyword evidence="2" id="KW-1185">Reference proteome</keyword>
<reference evidence="1" key="1">
    <citation type="submission" date="2021-06" db="EMBL/GenBank/DDBJ databases">
        <authorList>
            <person name="Kallberg Y."/>
            <person name="Tangrot J."/>
            <person name="Rosling A."/>
        </authorList>
    </citation>
    <scope>NUCLEOTIDE SEQUENCE</scope>
    <source>
        <strain evidence="1">AU212A</strain>
    </source>
</reference>
<proteinExistence type="predicted"/>